<proteinExistence type="predicted"/>
<evidence type="ECO:0000313" key="1">
    <source>
        <dbReference type="EnsemblPlants" id="AVESA.00010b.r2.4AG0602740.1.CDS.1"/>
    </source>
</evidence>
<keyword evidence="2" id="KW-1185">Reference proteome</keyword>
<sequence>MTLVSDIIIISLRCTLKLTDPSAWEKSNRTGVPHAQNRQPLSATISPPPRSIDGSPHINLANPDTPLQATMADWSGLHEDFLLLLVPRLPSLDLRRFRAVCASWRAAAATFTSARGRPRPDRPWLVLPTDAADPDGRRYIICRDREVPVVTLPARLGRAHDRGFVPLGSSRGVIVAADDRGDMHLLDLVTGKRMPLPPVSTLPLVDFVERTPAGLTVHHQPPGAGVSGVDGLVHKAIPVPTPDGGVLVVAIYRQPQHRNQWATARPGDCAWKSVKPSSIPSVVDLALHRGQLYANTRYGMVYVFPELRGLGSASPEIIPSVTRRPTSYVERSFLVETPGGGGLMQVELLRPVAAAGGEGFVVRMLDECGETWEEEEDIGDVAVLVDASGAVAASTRECPGLRPSTVYYAVDLDGETRVWAYSLAGKHKKIEVVESLPRAEGYKQPCFWFTPVYSQ</sequence>
<dbReference type="EnsemblPlants" id="AVESA.00010b.r2.4AG0602740.1">
    <property type="protein sequence ID" value="AVESA.00010b.r2.4AG0602740.1.CDS.1"/>
    <property type="gene ID" value="AVESA.00010b.r2.4AG0602740"/>
</dbReference>
<accession>A0ACD5W9D6</accession>
<organism evidence="1 2">
    <name type="scientific">Avena sativa</name>
    <name type="common">Oat</name>
    <dbReference type="NCBI Taxonomy" id="4498"/>
    <lineage>
        <taxon>Eukaryota</taxon>
        <taxon>Viridiplantae</taxon>
        <taxon>Streptophyta</taxon>
        <taxon>Embryophyta</taxon>
        <taxon>Tracheophyta</taxon>
        <taxon>Spermatophyta</taxon>
        <taxon>Magnoliopsida</taxon>
        <taxon>Liliopsida</taxon>
        <taxon>Poales</taxon>
        <taxon>Poaceae</taxon>
        <taxon>BOP clade</taxon>
        <taxon>Pooideae</taxon>
        <taxon>Poodae</taxon>
        <taxon>Poeae</taxon>
        <taxon>Poeae Chloroplast Group 1 (Aveneae type)</taxon>
        <taxon>Aveninae</taxon>
        <taxon>Avena</taxon>
    </lineage>
</organism>
<name>A0ACD5W9D6_AVESA</name>
<reference evidence="1" key="2">
    <citation type="submission" date="2025-09" db="UniProtKB">
        <authorList>
            <consortium name="EnsemblPlants"/>
        </authorList>
    </citation>
    <scope>IDENTIFICATION</scope>
</reference>
<dbReference type="Proteomes" id="UP001732700">
    <property type="component" value="Chromosome 4A"/>
</dbReference>
<evidence type="ECO:0000313" key="2">
    <source>
        <dbReference type="Proteomes" id="UP001732700"/>
    </source>
</evidence>
<reference evidence="1" key="1">
    <citation type="submission" date="2021-05" db="EMBL/GenBank/DDBJ databases">
        <authorList>
            <person name="Scholz U."/>
            <person name="Mascher M."/>
            <person name="Fiebig A."/>
        </authorList>
    </citation>
    <scope>NUCLEOTIDE SEQUENCE [LARGE SCALE GENOMIC DNA]</scope>
</reference>
<protein>
    <submittedName>
        <fullName evidence="1">Uncharacterized protein</fullName>
    </submittedName>
</protein>